<feature type="region of interest" description="Disordered" evidence="1">
    <location>
        <begin position="168"/>
        <end position="198"/>
    </location>
</feature>
<name>A0A0C3NEN2_PISTI</name>
<dbReference type="InParanoid" id="A0A0C3NEN2"/>
<reference evidence="3" key="2">
    <citation type="submission" date="2015-01" db="EMBL/GenBank/DDBJ databases">
        <title>Evolutionary Origins and Diversification of the Mycorrhizal Mutualists.</title>
        <authorList>
            <consortium name="DOE Joint Genome Institute"/>
            <consortium name="Mycorrhizal Genomics Consortium"/>
            <person name="Kohler A."/>
            <person name="Kuo A."/>
            <person name="Nagy L.G."/>
            <person name="Floudas D."/>
            <person name="Copeland A."/>
            <person name="Barry K.W."/>
            <person name="Cichocki N."/>
            <person name="Veneault-Fourrey C."/>
            <person name="LaButti K."/>
            <person name="Lindquist E.A."/>
            <person name="Lipzen A."/>
            <person name="Lundell T."/>
            <person name="Morin E."/>
            <person name="Murat C."/>
            <person name="Riley R."/>
            <person name="Ohm R."/>
            <person name="Sun H."/>
            <person name="Tunlid A."/>
            <person name="Henrissat B."/>
            <person name="Grigoriev I.V."/>
            <person name="Hibbett D.S."/>
            <person name="Martin F."/>
        </authorList>
    </citation>
    <scope>NUCLEOTIDE SEQUENCE [LARGE SCALE GENOMIC DNA]</scope>
    <source>
        <strain evidence="3">Marx 270</strain>
    </source>
</reference>
<protein>
    <submittedName>
        <fullName evidence="2">Uncharacterized protein</fullName>
    </submittedName>
</protein>
<evidence type="ECO:0000313" key="3">
    <source>
        <dbReference type="Proteomes" id="UP000054217"/>
    </source>
</evidence>
<keyword evidence="3" id="KW-1185">Reference proteome</keyword>
<sequence length="198" mass="22615">MQQVEPVLESISQTLSTSLLHHIETTLRDVYFEHEHSRTGQANRNVYESQLNIPSMVQEIRVLQAELEAAEDSDEQRALVEDITGKILWLCWCGIYAEVNRLLPKVVNYIRRERNMTDLEQSFDFKISIRYPDPDDDQAHLQRIMLDAKAGISKHQLLLDARAAEQSKWSGATSSRDTNHTDTQGPHTSPQTPSTSMV</sequence>
<accession>A0A0C3NEN2</accession>
<dbReference type="HOGENOM" id="CLU_119169_0_0_1"/>
<proteinExistence type="predicted"/>
<evidence type="ECO:0000313" key="2">
    <source>
        <dbReference type="EMBL" id="KIN94215.1"/>
    </source>
</evidence>
<reference evidence="2 3" key="1">
    <citation type="submission" date="2014-04" db="EMBL/GenBank/DDBJ databases">
        <authorList>
            <consortium name="DOE Joint Genome Institute"/>
            <person name="Kuo A."/>
            <person name="Kohler A."/>
            <person name="Costa M.D."/>
            <person name="Nagy L.G."/>
            <person name="Floudas D."/>
            <person name="Copeland A."/>
            <person name="Barry K.W."/>
            <person name="Cichocki N."/>
            <person name="Veneault-Fourrey C."/>
            <person name="LaButti K."/>
            <person name="Lindquist E.A."/>
            <person name="Lipzen A."/>
            <person name="Lundell T."/>
            <person name="Morin E."/>
            <person name="Murat C."/>
            <person name="Sun H."/>
            <person name="Tunlid A."/>
            <person name="Henrissat B."/>
            <person name="Grigoriev I.V."/>
            <person name="Hibbett D.S."/>
            <person name="Martin F."/>
            <person name="Nordberg H.P."/>
            <person name="Cantor M.N."/>
            <person name="Hua S.X."/>
        </authorList>
    </citation>
    <scope>NUCLEOTIDE SEQUENCE [LARGE SCALE GENOMIC DNA]</scope>
    <source>
        <strain evidence="2 3">Marx 270</strain>
    </source>
</reference>
<dbReference type="EMBL" id="KN832108">
    <property type="protein sequence ID" value="KIN94215.1"/>
    <property type="molecule type" value="Genomic_DNA"/>
</dbReference>
<gene>
    <name evidence="2" type="ORF">M404DRAFT_1008518</name>
</gene>
<evidence type="ECO:0000256" key="1">
    <source>
        <dbReference type="SAM" id="MobiDB-lite"/>
    </source>
</evidence>
<dbReference type="Proteomes" id="UP000054217">
    <property type="component" value="Unassembled WGS sequence"/>
</dbReference>
<dbReference type="OrthoDB" id="2676086at2759"/>
<organism evidence="2 3">
    <name type="scientific">Pisolithus tinctorius Marx 270</name>
    <dbReference type="NCBI Taxonomy" id="870435"/>
    <lineage>
        <taxon>Eukaryota</taxon>
        <taxon>Fungi</taxon>
        <taxon>Dikarya</taxon>
        <taxon>Basidiomycota</taxon>
        <taxon>Agaricomycotina</taxon>
        <taxon>Agaricomycetes</taxon>
        <taxon>Agaricomycetidae</taxon>
        <taxon>Boletales</taxon>
        <taxon>Sclerodermatineae</taxon>
        <taxon>Pisolithaceae</taxon>
        <taxon>Pisolithus</taxon>
    </lineage>
</organism>
<dbReference type="AlphaFoldDB" id="A0A0C3NEN2"/>